<feature type="domain" description="Inhibitor I9" evidence="2">
    <location>
        <begin position="4"/>
        <end position="71"/>
    </location>
</feature>
<organism evidence="3 4">
    <name type="scientific">Boothiomyces macroporosus</name>
    <dbReference type="NCBI Taxonomy" id="261099"/>
    <lineage>
        <taxon>Eukaryota</taxon>
        <taxon>Fungi</taxon>
        <taxon>Fungi incertae sedis</taxon>
        <taxon>Chytridiomycota</taxon>
        <taxon>Chytridiomycota incertae sedis</taxon>
        <taxon>Chytridiomycetes</taxon>
        <taxon>Rhizophydiales</taxon>
        <taxon>Terramycetaceae</taxon>
        <taxon>Boothiomyces</taxon>
    </lineage>
</organism>
<keyword evidence="4" id="KW-1185">Reference proteome</keyword>
<dbReference type="AlphaFoldDB" id="A0AAD5Y428"/>
<dbReference type="GO" id="GO:0042144">
    <property type="term" value="P:vacuole fusion, non-autophagic"/>
    <property type="evidence" value="ECO:0007669"/>
    <property type="project" value="TreeGrafter"/>
</dbReference>
<evidence type="ECO:0000313" key="3">
    <source>
        <dbReference type="EMBL" id="KAJ3258623.1"/>
    </source>
</evidence>
<evidence type="ECO:0000259" key="2">
    <source>
        <dbReference type="Pfam" id="PF05922"/>
    </source>
</evidence>
<dbReference type="PANTHER" id="PTHR28288:SF2">
    <property type="entry name" value="PROTEASE B INHIBITOR 2"/>
    <property type="match status" value="1"/>
</dbReference>
<dbReference type="EMBL" id="JADGKB010000025">
    <property type="protein sequence ID" value="KAJ3258623.1"/>
    <property type="molecule type" value="Genomic_DNA"/>
</dbReference>
<dbReference type="GO" id="GO:0004866">
    <property type="term" value="F:endopeptidase inhibitor activity"/>
    <property type="evidence" value="ECO:0007669"/>
    <property type="project" value="TreeGrafter"/>
</dbReference>
<reference evidence="3" key="1">
    <citation type="submission" date="2020-05" db="EMBL/GenBank/DDBJ databases">
        <title>Phylogenomic resolution of chytrid fungi.</title>
        <authorList>
            <person name="Stajich J.E."/>
            <person name="Amses K."/>
            <person name="Simmons R."/>
            <person name="Seto K."/>
            <person name="Myers J."/>
            <person name="Bonds A."/>
            <person name="Quandt C.A."/>
            <person name="Barry K."/>
            <person name="Liu P."/>
            <person name="Grigoriev I."/>
            <person name="Longcore J.E."/>
            <person name="James T.Y."/>
        </authorList>
    </citation>
    <scope>NUCLEOTIDE SEQUENCE</scope>
    <source>
        <strain evidence="3">PLAUS21</strain>
    </source>
</reference>
<dbReference type="InterPro" id="IPR010259">
    <property type="entry name" value="S8pro/Inhibitor_I9"/>
</dbReference>
<dbReference type="Gene3D" id="3.30.70.80">
    <property type="entry name" value="Peptidase S8 propeptide/proteinase inhibitor I9"/>
    <property type="match status" value="1"/>
</dbReference>
<protein>
    <recommendedName>
        <fullName evidence="2">Inhibitor I9 domain-containing protein</fullName>
    </recommendedName>
</protein>
<accession>A0AAD5Y428</accession>
<dbReference type="InterPro" id="IPR052471">
    <property type="entry name" value="PBI_I9"/>
</dbReference>
<name>A0AAD5Y428_9FUNG</name>
<proteinExistence type="inferred from homology"/>
<evidence type="ECO:0000256" key="1">
    <source>
        <dbReference type="ARBA" id="ARBA00038069"/>
    </source>
</evidence>
<comment type="similarity">
    <text evidence="1">Belongs to the protease inhibitor I9 family.</text>
</comment>
<dbReference type="SUPFAM" id="SSF54897">
    <property type="entry name" value="Protease propeptides/inhibitors"/>
    <property type="match status" value="1"/>
</dbReference>
<comment type="caution">
    <text evidence="3">The sequence shown here is derived from an EMBL/GenBank/DDBJ whole genome shotgun (WGS) entry which is preliminary data.</text>
</comment>
<dbReference type="PANTHER" id="PTHR28288">
    <property type="entry name" value="PROTEASE B INHIBITOR 2"/>
    <property type="match status" value="1"/>
</dbReference>
<dbReference type="FunFam" id="3.30.70.80:FF:000005">
    <property type="entry name" value="Proteinase inhibitor I2B"/>
    <property type="match status" value="1"/>
</dbReference>
<dbReference type="InterPro" id="IPR037045">
    <property type="entry name" value="S8pro/Inhibitor_I9_sf"/>
</dbReference>
<dbReference type="Proteomes" id="UP001210925">
    <property type="component" value="Unassembled WGS sequence"/>
</dbReference>
<sequence length="79" mass="8553">MSGKYIVMFKSGTPQSEVDRQIEQVIAQGGKINQKYDTLLGFSATIPDTMIKSLFTSEHVDTVEGDGEVSTLAKSLGIN</sequence>
<dbReference type="Pfam" id="PF05922">
    <property type="entry name" value="Inhibitor_I9"/>
    <property type="match status" value="1"/>
</dbReference>
<evidence type="ECO:0000313" key="4">
    <source>
        <dbReference type="Proteomes" id="UP001210925"/>
    </source>
</evidence>
<gene>
    <name evidence="3" type="ORF">HK103_003411</name>
</gene>